<dbReference type="OrthoDB" id="3546279at2759"/>
<keyword evidence="3" id="KW-1185">Reference proteome</keyword>
<dbReference type="InterPro" id="IPR053157">
    <property type="entry name" value="Sterol_Uptake_Regulator"/>
</dbReference>
<gene>
    <name evidence="2" type="ORF">B0J15DRAFT_397934</name>
</gene>
<evidence type="ECO:0000313" key="2">
    <source>
        <dbReference type="EMBL" id="KAH7253276.1"/>
    </source>
</evidence>
<dbReference type="PANTHER" id="PTHR47784">
    <property type="entry name" value="STEROL UPTAKE CONTROL PROTEIN 2"/>
    <property type="match status" value="1"/>
</dbReference>
<evidence type="ECO:0000313" key="3">
    <source>
        <dbReference type="Proteomes" id="UP000736672"/>
    </source>
</evidence>
<keyword evidence="1" id="KW-0539">Nucleus</keyword>
<dbReference type="EMBL" id="JAGTJS010000011">
    <property type="protein sequence ID" value="KAH7253276.1"/>
    <property type="molecule type" value="Genomic_DNA"/>
</dbReference>
<evidence type="ECO:0008006" key="4">
    <source>
        <dbReference type="Google" id="ProtNLM"/>
    </source>
</evidence>
<dbReference type="GO" id="GO:0001228">
    <property type="term" value="F:DNA-binding transcription activator activity, RNA polymerase II-specific"/>
    <property type="evidence" value="ECO:0007669"/>
    <property type="project" value="TreeGrafter"/>
</dbReference>
<organism evidence="2 3">
    <name type="scientific">Fusarium solani</name>
    <name type="common">Filamentous fungus</name>
    <dbReference type="NCBI Taxonomy" id="169388"/>
    <lineage>
        <taxon>Eukaryota</taxon>
        <taxon>Fungi</taxon>
        <taxon>Dikarya</taxon>
        <taxon>Ascomycota</taxon>
        <taxon>Pezizomycotina</taxon>
        <taxon>Sordariomycetes</taxon>
        <taxon>Hypocreomycetidae</taxon>
        <taxon>Hypocreales</taxon>
        <taxon>Nectriaceae</taxon>
        <taxon>Fusarium</taxon>
        <taxon>Fusarium solani species complex</taxon>
    </lineage>
</organism>
<name>A0A9P9H980_FUSSL</name>
<sequence>MYSHSRNQSSGDDDRLVKFPWQGPSPHLTPFFMIPKASEPPPPQSWTSDMELMHHYDMSASYTLPGSVEFRHVHQVEYTRLAFHDDALMHQLLAVAAFHLAYLNPSQRHAYWTRGLQHQTEAARGISSRLVHLTPEVSHACFVAGVLLGIGSFASLAVFHDDQDGPKPTLKDLVDIFHVLRGMYAVLKSSEDVIHQGRLAPLFEPRQYSRQPTVRLQQLLDSLHELERHFWRCHLHDPRSSHIVERAILDLIACVEHAVEYAPTPYEWRVVTSWPVVLSHEFLLLLADLDEVALAVTARYCVLLHEAHSVAWFTSGWGRSVLEDIKAMVRRRTTNRAQSCDLLSWPLSRVLG</sequence>
<protein>
    <recommendedName>
        <fullName evidence="4">C6 zinc finger domain-containing protein</fullName>
    </recommendedName>
</protein>
<accession>A0A9P9H980</accession>
<dbReference type="AlphaFoldDB" id="A0A9P9H980"/>
<proteinExistence type="predicted"/>
<dbReference type="Pfam" id="PF11951">
    <property type="entry name" value="Fungal_trans_2"/>
    <property type="match status" value="1"/>
</dbReference>
<dbReference type="PANTHER" id="PTHR47784:SF5">
    <property type="entry name" value="STEROL UPTAKE CONTROL PROTEIN 2"/>
    <property type="match status" value="1"/>
</dbReference>
<reference evidence="2" key="1">
    <citation type="journal article" date="2021" name="Nat. Commun.">
        <title>Genetic determinants of endophytism in the Arabidopsis root mycobiome.</title>
        <authorList>
            <person name="Mesny F."/>
            <person name="Miyauchi S."/>
            <person name="Thiergart T."/>
            <person name="Pickel B."/>
            <person name="Atanasova L."/>
            <person name="Karlsson M."/>
            <person name="Huettel B."/>
            <person name="Barry K.W."/>
            <person name="Haridas S."/>
            <person name="Chen C."/>
            <person name="Bauer D."/>
            <person name="Andreopoulos W."/>
            <person name="Pangilinan J."/>
            <person name="LaButti K."/>
            <person name="Riley R."/>
            <person name="Lipzen A."/>
            <person name="Clum A."/>
            <person name="Drula E."/>
            <person name="Henrissat B."/>
            <person name="Kohler A."/>
            <person name="Grigoriev I.V."/>
            <person name="Martin F.M."/>
            <person name="Hacquard S."/>
        </authorList>
    </citation>
    <scope>NUCLEOTIDE SEQUENCE</scope>
    <source>
        <strain evidence="2">FSSC 5 MPI-SDFR-AT-0091</strain>
    </source>
</reference>
<dbReference type="InterPro" id="IPR021858">
    <property type="entry name" value="Fun_TF"/>
</dbReference>
<comment type="caution">
    <text evidence="2">The sequence shown here is derived from an EMBL/GenBank/DDBJ whole genome shotgun (WGS) entry which is preliminary data.</text>
</comment>
<dbReference type="Proteomes" id="UP000736672">
    <property type="component" value="Unassembled WGS sequence"/>
</dbReference>
<evidence type="ECO:0000256" key="1">
    <source>
        <dbReference type="ARBA" id="ARBA00023242"/>
    </source>
</evidence>